<organism evidence="1 2">
    <name type="scientific">Polystyrenella longa</name>
    <dbReference type="NCBI Taxonomy" id="2528007"/>
    <lineage>
        <taxon>Bacteria</taxon>
        <taxon>Pseudomonadati</taxon>
        <taxon>Planctomycetota</taxon>
        <taxon>Planctomycetia</taxon>
        <taxon>Planctomycetales</taxon>
        <taxon>Planctomycetaceae</taxon>
        <taxon>Polystyrenella</taxon>
    </lineage>
</organism>
<gene>
    <name evidence="1" type="ORF">Pla110_03030</name>
</gene>
<dbReference type="KEGG" id="plon:Pla110_03030"/>
<dbReference type="EMBL" id="CP036281">
    <property type="protein sequence ID" value="QDU78599.1"/>
    <property type="molecule type" value="Genomic_DNA"/>
</dbReference>
<proteinExistence type="predicted"/>
<protein>
    <submittedName>
        <fullName evidence="1">Uncharacterized protein</fullName>
    </submittedName>
</protein>
<dbReference type="AlphaFoldDB" id="A0A518CH89"/>
<keyword evidence="2" id="KW-1185">Reference proteome</keyword>
<evidence type="ECO:0000313" key="2">
    <source>
        <dbReference type="Proteomes" id="UP000317178"/>
    </source>
</evidence>
<dbReference type="RefSeq" id="WP_261342326.1">
    <property type="nucleotide sequence ID" value="NZ_CP036281.1"/>
</dbReference>
<sequence>MLVENNHGAGQQSFNFPTYTLMVRVAQWYLTGLSMRTGLLI</sequence>
<reference evidence="1 2" key="1">
    <citation type="submission" date="2019-02" db="EMBL/GenBank/DDBJ databases">
        <title>Deep-cultivation of Planctomycetes and their phenomic and genomic characterization uncovers novel biology.</title>
        <authorList>
            <person name="Wiegand S."/>
            <person name="Jogler M."/>
            <person name="Boedeker C."/>
            <person name="Pinto D."/>
            <person name="Vollmers J."/>
            <person name="Rivas-Marin E."/>
            <person name="Kohn T."/>
            <person name="Peeters S.H."/>
            <person name="Heuer A."/>
            <person name="Rast P."/>
            <person name="Oberbeckmann S."/>
            <person name="Bunk B."/>
            <person name="Jeske O."/>
            <person name="Meyerdierks A."/>
            <person name="Storesund J.E."/>
            <person name="Kallscheuer N."/>
            <person name="Luecker S."/>
            <person name="Lage O.M."/>
            <person name="Pohl T."/>
            <person name="Merkel B.J."/>
            <person name="Hornburger P."/>
            <person name="Mueller R.-W."/>
            <person name="Bruemmer F."/>
            <person name="Labrenz M."/>
            <person name="Spormann A.M."/>
            <person name="Op den Camp H."/>
            <person name="Overmann J."/>
            <person name="Amann R."/>
            <person name="Jetten M.S.M."/>
            <person name="Mascher T."/>
            <person name="Medema M.H."/>
            <person name="Devos D.P."/>
            <person name="Kaster A.-K."/>
            <person name="Ovreas L."/>
            <person name="Rohde M."/>
            <person name="Galperin M.Y."/>
            <person name="Jogler C."/>
        </authorList>
    </citation>
    <scope>NUCLEOTIDE SEQUENCE [LARGE SCALE GENOMIC DNA]</scope>
    <source>
        <strain evidence="1 2">Pla110</strain>
    </source>
</reference>
<name>A0A518CH89_9PLAN</name>
<evidence type="ECO:0000313" key="1">
    <source>
        <dbReference type="EMBL" id="QDU78599.1"/>
    </source>
</evidence>
<accession>A0A518CH89</accession>
<dbReference type="Proteomes" id="UP000317178">
    <property type="component" value="Chromosome"/>
</dbReference>